<sequence>MGGTKQKNRQHFQKARRVAIPKGSRKNLRRRRRGPAKERIPLGCGTHSKVGSSFHRKRSVKDVSYAALRSTRTYLLWRDAFRCSSFSVVEDESVLQAPVELDLHWLISDYFADKLFRTFDLKATLIIRIFDLKRRKVFDLSLCVEQNPAIEFGRTGISCPHDGRQCACKGGNPKLPAGDIRGAGHPERLTPVAAFSRTPLSHEAGRVVSQKCVAIFGV</sequence>
<dbReference type="AlphaFoldDB" id="A0AAV4Q9D0"/>
<organism evidence="2 3">
    <name type="scientific">Caerostris darwini</name>
    <dbReference type="NCBI Taxonomy" id="1538125"/>
    <lineage>
        <taxon>Eukaryota</taxon>
        <taxon>Metazoa</taxon>
        <taxon>Ecdysozoa</taxon>
        <taxon>Arthropoda</taxon>
        <taxon>Chelicerata</taxon>
        <taxon>Arachnida</taxon>
        <taxon>Araneae</taxon>
        <taxon>Araneomorphae</taxon>
        <taxon>Entelegynae</taxon>
        <taxon>Araneoidea</taxon>
        <taxon>Araneidae</taxon>
        <taxon>Caerostris</taxon>
    </lineage>
</organism>
<dbReference type="Proteomes" id="UP001054837">
    <property type="component" value="Unassembled WGS sequence"/>
</dbReference>
<keyword evidence="3" id="KW-1185">Reference proteome</keyword>
<dbReference type="EMBL" id="BPLQ01004236">
    <property type="protein sequence ID" value="GIY06623.1"/>
    <property type="molecule type" value="Genomic_DNA"/>
</dbReference>
<accession>A0AAV4Q9D0</accession>
<evidence type="ECO:0000313" key="3">
    <source>
        <dbReference type="Proteomes" id="UP001054837"/>
    </source>
</evidence>
<name>A0AAV4Q9D0_9ARAC</name>
<proteinExistence type="predicted"/>
<gene>
    <name evidence="2" type="ORF">CDAR_395211</name>
</gene>
<reference evidence="2 3" key="1">
    <citation type="submission" date="2021-06" db="EMBL/GenBank/DDBJ databases">
        <title>Caerostris darwini draft genome.</title>
        <authorList>
            <person name="Kono N."/>
            <person name="Arakawa K."/>
        </authorList>
    </citation>
    <scope>NUCLEOTIDE SEQUENCE [LARGE SCALE GENOMIC DNA]</scope>
</reference>
<feature type="region of interest" description="Disordered" evidence="1">
    <location>
        <begin position="1"/>
        <end position="42"/>
    </location>
</feature>
<feature type="compositionally biased region" description="Basic residues" evidence="1">
    <location>
        <begin position="1"/>
        <end position="34"/>
    </location>
</feature>
<evidence type="ECO:0000313" key="2">
    <source>
        <dbReference type="EMBL" id="GIY06623.1"/>
    </source>
</evidence>
<protein>
    <submittedName>
        <fullName evidence="2">Uncharacterized protein</fullName>
    </submittedName>
</protein>
<evidence type="ECO:0000256" key="1">
    <source>
        <dbReference type="SAM" id="MobiDB-lite"/>
    </source>
</evidence>
<comment type="caution">
    <text evidence="2">The sequence shown here is derived from an EMBL/GenBank/DDBJ whole genome shotgun (WGS) entry which is preliminary data.</text>
</comment>